<proteinExistence type="predicted"/>
<dbReference type="InterPro" id="IPR002869">
    <property type="entry name" value="Pyrv_flavodox_OxRed_cen"/>
</dbReference>
<dbReference type="EMBL" id="VSSQ01000053">
    <property type="protein sequence ID" value="MPL70529.1"/>
    <property type="molecule type" value="Genomic_DNA"/>
</dbReference>
<name>A0A644TV46_9ZZZZ</name>
<evidence type="ECO:0000259" key="2">
    <source>
        <dbReference type="Pfam" id="PF01558"/>
    </source>
</evidence>
<keyword evidence="1" id="KW-0560">Oxidoreductase</keyword>
<dbReference type="PANTHER" id="PTHR42730:SF1">
    <property type="entry name" value="2-OXOGLUTARATE SYNTHASE SUBUNIT KORC"/>
    <property type="match status" value="1"/>
</dbReference>
<dbReference type="Pfam" id="PF01558">
    <property type="entry name" value="POR"/>
    <property type="match status" value="1"/>
</dbReference>
<dbReference type="SUPFAM" id="SSF53323">
    <property type="entry name" value="Pyruvate-ferredoxin oxidoreductase, PFOR, domain III"/>
    <property type="match status" value="1"/>
</dbReference>
<dbReference type="GO" id="GO:0016903">
    <property type="term" value="F:oxidoreductase activity, acting on the aldehyde or oxo group of donors"/>
    <property type="evidence" value="ECO:0007669"/>
    <property type="project" value="InterPro"/>
</dbReference>
<reference evidence="3" key="1">
    <citation type="submission" date="2019-08" db="EMBL/GenBank/DDBJ databases">
        <authorList>
            <person name="Kucharzyk K."/>
            <person name="Murdoch R.W."/>
            <person name="Higgins S."/>
            <person name="Loffler F."/>
        </authorList>
    </citation>
    <scope>NUCLEOTIDE SEQUENCE</scope>
</reference>
<comment type="caution">
    <text evidence="3">The sequence shown here is derived from an EMBL/GenBank/DDBJ whole genome shotgun (WGS) entry which is preliminary data.</text>
</comment>
<evidence type="ECO:0000313" key="3">
    <source>
        <dbReference type="EMBL" id="MPL70529.1"/>
    </source>
</evidence>
<dbReference type="AlphaFoldDB" id="A0A644TV46"/>
<feature type="domain" description="Pyruvate/ketoisovalerate oxidoreductase catalytic" evidence="2">
    <location>
        <begin position="12"/>
        <end position="173"/>
    </location>
</feature>
<dbReference type="InterPro" id="IPR052554">
    <property type="entry name" value="2-oxoglutarate_synth_KorC"/>
</dbReference>
<dbReference type="InterPro" id="IPR019752">
    <property type="entry name" value="Pyrv/ketoisovalerate_OxRed_cat"/>
</dbReference>
<dbReference type="PANTHER" id="PTHR42730">
    <property type="entry name" value="2-OXOGLUTARATE SYNTHASE SUBUNIT KORC"/>
    <property type="match status" value="1"/>
</dbReference>
<sequence>MKRSEIIISGSGGQGVVLGGIILAEAAAIYDDLNATHNQSYGPEARGGASKSEVIISDKTIHFPEIEHPDILVALTQEAARKYGGAVKPRGIMIVDAGVEIDEALGSSIRVYRLPIAKTATEVVGKEMTINMVTLGALVAITGIVSEQALEKAALARVPEGTEELNKKALAEGSTLAGSHKHRA</sequence>
<accession>A0A644TV46</accession>
<evidence type="ECO:0000256" key="1">
    <source>
        <dbReference type="ARBA" id="ARBA00023002"/>
    </source>
</evidence>
<dbReference type="Gene3D" id="3.40.920.10">
    <property type="entry name" value="Pyruvate-ferredoxin oxidoreductase, PFOR, domain III"/>
    <property type="match status" value="1"/>
</dbReference>
<gene>
    <name evidence="3" type="ORF">SDC9_16286</name>
</gene>
<protein>
    <recommendedName>
        <fullName evidence="2">Pyruvate/ketoisovalerate oxidoreductase catalytic domain-containing protein</fullName>
    </recommendedName>
</protein>
<organism evidence="3">
    <name type="scientific">bioreactor metagenome</name>
    <dbReference type="NCBI Taxonomy" id="1076179"/>
    <lineage>
        <taxon>unclassified sequences</taxon>
        <taxon>metagenomes</taxon>
        <taxon>ecological metagenomes</taxon>
    </lineage>
</organism>